<evidence type="ECO:0000313" key="1">
    <source>
        <dbReference type="EMBL" id="WSD17620.1"/>
    </source>
</evidence>
<protein>
    <submittedName>
        <fullName evidence="1">Uncharacterized protein</fullName>
    </submittedName>
</protein>
<keyword evidence="2" id="KW-1185">Reference proteome</keyword>
<dbReference type="GeneID" id="93928993"/>
<organism evidence="1 2">
    <name type="scientific">Streptomyces phaeochromogenes</name>
    <dbReference type="NCBI Taxonomy" id="1923"/>
    <lineage>
        <taxon>Bacteria</taxon>
        <taxon>Bacillati</taxon>
        <taxon>Actinomycetota</taxon>
        <taxon>Actinomycetes</taxon>
        <taxon>Kitasatosporales</taxon>
        <taxon>Streptomycetaceae</taxon>
        <taxon>Streptomyces</taxon>
        <taxon>Streptomyces phaeochromogenes group</taxon>
    </lineage>
</organism>
<name>A0ABZ1HK43_STRPH</name>
<dbReference type="RefSeq" id="WP_266739611.1">
    <property type="nucleotide sequence ID" value="NZ_CP108382.1"/>
</dbReference>
<evidence type="ECO:0000313" key="2">
    <source>
        <dbReference type="Proteomes" id="UP001340816"/>
    </source>
</evidence>
<gene>
    <name evidence="1" type="ORF">OHB35_32780</name>
</gene>
<reference evidence="1 2" key="1">
    <citation type="submission" date="2022-10" db="EMBL/GenBank/DDBJ databases">
        <title>The complete genomes of actinobacterial strains from the NBC collection.</title>
        <authorList>
            <person name="Joergensen T.S."/>
            <person name="Alvarez Arevalo M."/>
            <person name="Sterndorff E.B."/>
            <person name="Faurdal D."/>
            <person name="Vuksanovic O."/>
            <person name="Mourched A.-S."/>
            <person name="Charusanti P."/>
            <person name="Shaw S."/>
            <person name="Blin K."/>
            <person name="Weber T."/>
        </authorList>
    </citation>
    <scope>NUCLEOTIDE SEQUENCE [LARGE SCALE GENOMIC DNA]</scope>
    <source>
        <strain evidence="1 2">NBC 01752</strain>
    </source>
</reference>
<proteinExistence type="predicted"/>
<dbReference type="EMBL" id="CP109135">
    <property type="protein sequence ID" value="WSD17620.1"/>
    <property type="molecule type" value="Genomic_DNA"/>
</dbReference>
<dbReference type="Proteomes" id="UP001340816">
    <property type="component" value="Chromosome"/>
</dbReference>
<accession>A0ABZ1HK43</accession>
<sequence>MVINFCDWSQEKAVEHPAVFAIVEQEVKPIRLKVTHSNSLAPSWLPTDQVFSDAVVVIAASSPAQFALLSSGPHVAWAWQWGSSLKGSLITVSTRPRKATASPSLPMCKPIFWTVSWS</sequence>